<proteinExistence type="inferred from homology"/>
<evidence type="ECO:0000313" key="5">
    <source>
        <dbReference type="EMBL" id="MFC4078021.1"/>
    </source>
</evidence>
<dbReference type="Pfam" id="PF03323">
    <property type="entry name" value="GerA"/>
    <property type="match status" value="1"/>
</dbReference>
<dbReference type="PIRSF" id="PIRSF005690">
    <property type="entry name" value="GerBA"/>
    <property type="match status" value="1"/>
</dbReference>
<dbReference type="EMBL" id="JBHSAP010000018">
    <property type="protein sequence ID" value="MFC4078021.1"/>
    <property type="molecule type" value="Genomic_DNA"/>
</dbReference>
<protein>
    <submittedName>
        <fullName evidence="5">Spore germination protein</fullName>
    </submittedName>
</protein>
<dbReference type="RefSeq" id="WP_380705852.1">
    <property type="nucleotide sequence ID" value="NZ_JBHSAP010000018.1"/>
</dbReference>
<dbReference type="Proteomes" id="UP001595843">
    <property type="component" value="Unassembled WGS sequence"/>
</dbReference>
<dbReference type="InterPro" id="IPR050768">
    <property type="entry name" value="UPF0353/GerABKA_families"/>
</dbReference>
<dbReference type="PANTHER" id="PTHR22550:SF5">
    <property type="entry name" value="LEUCINE ZIPPER PROTEIN 4"/>
    <property type="match status" value="1"/>
</dbReference>
<evidence type="ECO:0000256" key="1">
    <source>
        <dbReference type="ARBA" id="ARBA00005278"/>
    </source>
</evidence>
<accession>A0ABV8JGA5</accession>
<keyword evidence="6" id="KW-1185">Reference proteome</keyword>
<evidence type="ECO:0000313" key="6">
    <source>
        <dbReference type="Proteomes" id="UP001595843"/>
    </source>
</evidence>
<evidence type="ECO:0000256" key="4">
    <source>
        <dbReference type="SAM" id="Phobius"/>
    </source>
</evidence>
<keyword evidence="4" id="KW-0812">Transmembrane</keyword>
<feature type="region of interest" description="Disordered" evidence="3">
    <location>
        <begin position="490"/>
        <end position="514"/>
    </location>
</feature>
<feature type="transmembrane region" description="Helical" evidence="4">
    <location>
        <begin position="393"/>
        <end position="412"/>
    </location>
</feature>
<dbReference type="PANTHER" id="PTHR22550">
    <property type="entry name" value="SPORE GERMINATION PROTEIN"/>
    <property type="match status" value="1"/>
</dbReference>
<keyword evidence="4" id="KW-1133">Transmembrane helix</keyword>
<feature type="transmembrane region" description="Helical" evidence="4">
    <location>
        <begin position="424"/>
        <end position="449"/>
    </location>
</feature>
<gene>
    <name evidence="5" type="ORF">ACFOUO_14560</name>
</gene>
<reference evidence="6" key="1">
    <citation type="journal article" date="2019" name="Int. J. Syst. Evol. Microbiol.">
        <title>The Global Catalogue of Microorganisms (GCM) 10K type strain sequencing project: providing services to taxonomists for standard genome sequencing and annotation.</title>
        <authorList>
            <consortium name="The Broad Institute Genomics Platform"/>
            <consortium name="The Broad Institute Genome Sequencing Center for Infectious Disease"/>
            <person name="Wu L."/>
            <person name="Ma J."/>
        </authorList>
    </citation>
    <scope>NUCLEOTIDE SEQUENCE [LARGE SCALE GENOMIC DNA]</scope>
    <source>
        <strain evidence="6">IBRC-M 10813</strain>
    </source>
</reference>
<name>A0ABV8JGA5_9BACL</name>
<comment type="similarity">
    <text evidence="1">Belongs to the GerABKA family.</text>
</comment>
<evidence type="ECO:0000256" key="3">
    <source>
        <dbReference type="SAM" id="MobiDB-lite"/>
    </source>
</evidence>
<sequence length="514" mass="58186">MGFFKKIFRSHPRSQNHPGTEGHEEVQMVSPSVSDNLAYIRKSLFHTQDLKTRELSYHGRDGVLVYLNTMTAFEKIQDGILKPMSLSEGEKPLEEVLTSPQVETEEELDPAIEQLIHGHIILFFEGLKECYVAQAHAVYRRAVAEPDHEKVLRGSHEGFVENLLVNLHLVRKRIDNQQLMVRYLTVGKKNKAKLALVYMHDLASSEIVEEVERRLQFIRADSILSSGYVQEYLEGSSYSPFPQMLNTERPDRVIGNLMEGRVAILMEGTPTALIVPITFTAFYQSIDDYNMRPFIGSFFRLIRFISFFLAIFLPSFYISIVSFHYEVIPSELVFPMKSSVEIVPFPPILEALLLELTVELIREGGIRLPAPIGQTIGIVGGLVIGESAVRAGLVSNTMVIVVALTAIASFVVPSNEMGASVRILRFPMMALASLFGFLGMMFGALLLLIHLTRLESFGTPFFAPAIPLRLKDMKDMIVRLPLWKLNERPADAKPQQWNKERHSRGWKRDDPQEN</sequence>
<feature type="transmembrane region" description="Helical" evidence="4">
    <location>
        <begin position="301"/>
        <end position="325"/>
    </location>
</feature>
<organism evidence="5 6">
    <name type="scientific">Salinithrix halophila</name>
    <dbReference type="NCBI Taxonomy" id="1485204"/>
    <lineage>
        <taxon>Bacteria</taxon>
        <taxon>Bacillati</taxon>
        <taxon>Bacillota</taxon>
        <taxon>Bacilli</taxon>
        <taxon>Bacillales</taxon>
        <taxon>Thermoactinomycetaceae</taxon>
        <taxon>Salinithrix</taxon>
    </lineage>
</organism>
<dbReference type="InterPro" id="IPR004995">
    <property type="entry name" value="Spore_Ger"/>
</dbReference>
<evidence type="ECO:0000256" key="2">
    <source>
        <dbReference type="ARBA" id="ARBA00023136"/>
    </source>
</evidence>
<keyword evidence="2 4" id="KW-0472">Membrane</keyword>
<comment type="caution">
    <text evidence="5">The sequence shown here is derived from an EMBL/GenBank/DDBJ whole genome shotgun (WGS) entry which is preliminary data.</text>
</comment>